<evidence type="ECO:0000313" key="2">
    <source>
        <dbReference type="Proteomes" id="UP000481153"/>
    </source>
</evidence>
<reference evidence="1 2" key="1">
    <citation type="submission" date="2019-07" db="EMBL/GenBank/DDBJ databases">
        <title>Genomics analysis of Aphanomyces spp. identifies a new class of oomycete effector associated with host adaptation.</title>
        <authorList>
            <person name="Gaulin E."/>
        </authorList>
    </citation>
    <scope>NUCLEOTIDE SEQUENCE [LARGE SCALE GENOMIC DNA]</scope>
    <source>
        <strain evidence="1 2">ATCC 201684</strain>
    </source>
</reference>
<evidence type="ECO:0000313" key="1">
    <source>
        <dbReference type="EMBL" id="KAF0726245.1"/>
    </source>
</evidence>
<name>A0A6G0WGI4_9STRA</name>
<proteinExistence type="predicted"/>
<protein>
    <submittedName>
        <fullName evidence="1">Uncharacterized protein</fullName>
    </submittedName>
</protein>
<dbReference type="AlphaFoldDB" id="A0A6G0WGI4"/>
<keyword evidence="2" id="KW-1185">Reference proteome</keyword>
<comment type="caution">
    <text evidence="1">The sequence shown here is derived from an EMBL/GenBank/DDBJ whole genome shotgun (WGS) entry which is preliminary data.</text>
</comment>
<dbReference type="EMBL" id="VJMJ01000220">
    <property type="protein sequence ID" value="KAF0726245.1"/>
    <property type="molecule type" value="Genomic_DNA"/>
</dbReference>
<sequence length="96" mass="11452">MFMYHGSAKLSRELDIVKPTACVVFKPSYPGVRIERLAEEERKRLEMLCREMAREELLNQEFYREEKRLLVIETRNMQQAEVFLNDQVGILKAIIY</sequence>
<organism evidence="1 2">
    <name type="scientific">Aphanomyces euteiches</name>
    <dbReference type="NCBI Taxonomy" id="100861"/>
    <lineage>
        <taxon>Eukaryota</taxon>
        <taxon>Sar</taxon>
        <taxon>Stramenopiles</taxon>
        <taxon>Oomycota</taxon>
        <taxon>Saprolegniomycetes</taxon>
        <taxon>Saprolegniales</taxon>
        <taxon>Verrucalvaceae</taxon>
        <taxon>Aphanomyces</taxon>
    </lineage>
</organism>
<gene>
    <name evidence="1" type="ORF">Ae201684_015463</name>
</gene>
<dbReference type="Proteomes" id="UP000481153">
    <property type="component" value="Unassembled WGS sequence"/>
</dbReference>
<accession>A0A6G0WGI4</accession>